<evidence type="ECO:0000313" key="1">
    <source>
        <dbReference type="EMBL" id="CEK96329.1"/>
    </source>
</evidence>
<name>A0A0B7BSW8_9EUPU</name>
<gene>
    <name evidence="1" type="primary">ORF211543</name>
</gene>
<sequence>MHYEWMLSIDISNLQRFTWIYCPRHDGVHCIMSTGKLASITLIIKNLRMDRTGVYQSLGDDLLDENTKIDV</sequence>
<proteinExistence type="predicted"/>
<dbReference type="AlphaFoldDB" id="A0A0B7BSW8"/>
<protein>
    <submittedName>
        <fullName evidence="1">Uncharacterized protein</fullName>
    </submittedName>
</protein>
<dbReference type="EMBL" id="HACG01049464">
    <property type="protein sequence ID" value="CEK96329.1"/>
    <property type="molecule type" value="Transcribed_RNA"/>
</dbReference>
<organism evidence="1">
    <name type="scientific">Arion vulgaris</name>
    <dbReference type="NCBI Taxonomy" id="1028688"/>
    <lineage>
        <taxon>Eukaryota</taxon>
        <taxon>Metazoa</taxon>
        <taxon>Spiralia</taxon>
        <taxon>Lophotrochozoa</taxon>
        <taxon>Mollusca</taxon>
        <taxon>Gastropoda</taxon>
        <taxon>Heterobranchia</taxon>
        <taxon>Euthyneura</taxon>
        <taxon>Panpulmonata</taxon>
        <taxon>Eupulmonata</taxon>
        <taxon>Stylommatophora</taxon>
        <taxon>Helicina</taxon>
        <taxon>Arionoidea</taxon>
        <taxon>Arionidae</taxon>
        <taxon>Arion</taxon>
    </lineage>
</organism>
<feature type="non-terminal residue" evidence="1">
    <location>
        <position position="71"/>
    </location>
</feature>
<reference evidence="1" key="1">
    <citation type="submission" date="2014-12" db="EMBL/GenBank/DDBJ databases">
        <title>Insight into the proteome of Arion vulgaris.</title>
        <authorList>
            <person name="Aradska J."/>
            <person name="Bulat T."/>
            <person name="Smidak R."/>
            <person name="Sarate P."/>
            <person name="Gangsoo J."/>
            <person name="Sialana F."/>
            <person name="Bilban M."/>
            <person name="Lubec G."/>
        </authorList>
    </citation>
    <scope>NUCLEOTIDE SEQUENCE</scope>
    <source>
        <tissue evidence="1">Skin</tissue>
    </source>
</reference>
<accession>A0A0B7BSW8</accession>